<dbReference type="RefSeq" id="WP_235321946.1">
    <property type="nucleotide sequence ID" value="NZ_JAFBIT010000001.1"/>
</dbReference>
<dbReference type="Proteomes" id="UP001299220">
    <property type="component" value="Unassembled WGS sequence"/>
</dbReference>
<organism evidence="1 2">
    <name type="scientific">Anaeromassilibacillus senegalensis</name>
    <dbReference type="NCBI Taxonomy" id="1673717"/>
    <lineage>
        <taxon>Bacteria</taxon>
        <taxon>Bacillati</taxon>
        <taxon>Bacillota</taxon>
        <taxon>Clostridia</taxon>
        <taxon>Eubacteriales</taxon>
        <taxon>Acutalibacteraceae</taxon>
        <taxon>Anaeromassilibacillus</taxon>
    </lineage>
</organism>
<sequence length="81" mass="9273">MMKLIHAFFNMDTNAVELTYNDGSVLTIDCEEVENHYDVTNGQMADLNWLLYNAPMEYASLVLSGKMENYLKGPALHRIED</sequence>
<dbReference type="EMBL" id="JAFBIT010000001">
    <property type="protein sequence ID" value="MCF2650997.1"/>
    <property type="molecule type" value="Genomic_DNA"/>
</dbReference>
<comment type="caution">
    <text evidence="1">The sequence shown here is derived from an EMBL/GenBank/DDBJ whole genome shotgun (WGS) entry which is preliminary data.</text>
</comment>
<reference evidence="1 2" key="1">
    <citation type="submission" date="2020-12" db="EMBL/GenBank/DDBJ databases">
        <title>Whole genome sequences of gut porcine anaerobes.</title>
        <authorList>
            <person name="Kubasova T."/>
            <person name="Jahodarova E."/>
            <person name="Rychlik I."/>
        </authorList>
    </citation>
    <scope>NUCLEOTIDE SEQUENCE [LARGE SCALE GENOMIC DNA]</scope>
    <source>
        <strain evidence="1 2">An867</strain>
    </source>
</reference>
<accession>A0ABS9CJM1</accession>
<evidence type="ECO:0000313" key="2">
    <source>
        <dbReference type="Proteomes" id="UP001299220"/>
    </source>
</evidence>
<proteinExistence type="predicted"/>
<dbReference type="InterPro" id="IPR045705">
    <property type="entry name" value="DUF6061"/>
</dbReference>
<dbReference type="Pfam" id="PF19537">
    <property type="entry name" value="DUF6061"/>
    <property type="match status" value="1"/>
</dbReference>
<gene>
    <name evidence="1" type="ORF">JQM67_00030</name>
</gene>
<protein>
    <recommendedName>
        <fullName evidence="3">DUF2442 domain-containing protein</fullName>
    </recommendedName>
</protein>
<evidence type="ECO:0000313" key="1">
    <source>
        <dbReference type="EMBL" id="MCF2650997.1"/>
    </source>
</evidence>
<name>A0ABS9CJM1_9FIRM</name>
<evidence type="ECO:0008006" key="3">
    <source>
        <dbReference type="Google" id="ProtNLM"/>
    </source>
</evidence>
<keyword evidence="2" id="KW-1185">Reference proteome</keyword>